<accession>A0AAW1FZC5</accession>
<keyword evidence="2" id="KW-1185">Reference proteome</keyword>
<gene>
    <name evidence="1" type="ORF">VZT92_004569</name>
</gene>
<dbReference type="EMBL" id="JBCEZU010000023">
    <property type="protein sequence ID" value="KAK9539463.1"/>
    <property type="molecule type" value="Genomic_DNA"/>
</dbReference>
<name>A0AAW1FZC5_ZOAVI</name>
<dbReference type="Proteomes" id="UP001488805">
    <property type="component" value="Unassembled WGS sequence"/>
</dbReference>
<organism evidence="1 2">
    <name type="scientific">Zoarces viviparus</name>
    <name type="common">Viviparous eelpout</name>
    <name type="synonym">Blennius viviparus</name>
    <dbReference type="NCBI Taxonomy" id="48416"/>
    <lineage>
        <taxon>Eukaryota</taxon>
        <taxon>Metazoa</taxon>
        <taxon>Chordata</taxon>
        <taxon>Craniata</taxon>
        <taxon>Vertebrata</taxon>
        <taxon>Euteleostomi</taxon>
        <taxon>Actinopterygii</taxon>
        <taxon>Neopterygii</taxon>
        <taxon>Teleostei</taxon>
        <taxon>Neoteleostei</taxon>
        <taxon>Acanthomorphata</taxon>
        <taxon>Eupercaria</taxon>
        <taxon>Perciformes</taxon>
        <taxon>Cottioidei</taxon>
        <taxon>Zoarcales</taxon>
        <taxon>Zoarcidae</taxon>
        <taxon>Zoarcinae</taxon>
        <taxon>Zoarces</taxon>
    </lineage>
</organism>
<evidence type="ECO:0000313" key="1">
    <source>
        <dbReference type="EMBL" id="KAK9539463.1"/>
    </source>
</evidence>
<dbReference type="AlphaFoldDB" id="A0AAW1FZC5"/>
<evidence type="ECO:0000313" key="2">
    <source>
        <dbReference type="Proteomes" id="UP001488805"/>
    </source>
</evidence>
<evidence type="ECO:0008006" key="3">
    <source>
        <dbReference type="Google" id="ProtNLM"/>
    </source>
</evidence>
<comment type="caution">
    <text evidence="1">The sequence shown here is derived from an EMBL/GenBank/DDBJ whole genome shotgun (WGS) entry which is preliminary data.</text>
</comment>
<protein>
    <recommendedName>
        <fullName evidence="3">Folliculin</fullName>
    </recommendedName>
</protein>
<sequence>MQEITPSVQQPVQIEEHAKVQLPSANMDTCGLGSSSAGKSALAFRKLLKTAMQSCETPSCGKRGTSIQEHDDTIISTTQPHLLAVGMKRSTIHEFFIVLDKQVIPCKSTSSLGAFDEHFVFGTMYSQLLHNMYTFVQTTVYNIDIGKVQESPRVAEIRARLLQ</sequence>
<proteinExistence type="predicted"/>
<reference evidence="1 2" key="1">
    <citation type="journal article" date="2024" name="Genome Biol. Evol.">
        <title>Chromosome-level genome assembly of the viviparous eelpout Zoarces viviparus.</title>
        <authorList>
            <person name="Fuhrmann N."/>
            <person name="Brasseur M.V."/>
            <person name="Bakowski C.E."/>
            <person name="Podsiadlowski L."/>
            <person name="Prost S."/>
            <person name="Krehenwinkel H."/>
            <person name="Mayer C."/>
        </authorList>
    </citation>
    <scope>NUCLEOTIDE SEQUENCE [LARGE SCALE GENOMIC DNA]</scope>
    <source>
        <strain evidence="1">NO-MEL_2022_Ind0_liver</strain>
    </source>
</reference>